<dbReference type="InterPro" id="IPR047150">
    <property type="entry name" value="SGT"/>
</dbReference>
<keyword evidence="6" id="KW-0143">Chaperone</keyword>
<protein>
    <submittedName>
        <fullName evidence="8">SGTA isoform 4</fullName>
    </submittedName>
</protein>
<reference evidence="8 9" key="1">
    <citation type="submission" date="2017-12" db="EMBL/GenBank/DDBJ databases">
        <title>High-resolution comparative analysis of great ape genomes.</title>
        <authorList>
            <person name="Pollen A."/>
            <person name="Hastie A."/>
            <person name="Hormozdiari F."/>
            <person name="Dougherty M."/>
            <person name="Liu R."/>
            <person name="Chaisson M."/>
            <person name="Hoppe E."/>
            <person name="Hill C."/>
            <person name="Pang A."/>
            <person name="Hillier L."/>
            <person name="Baker C."/>
            <person name="Armstrong J."/>
            <person name="Shendure J."/>
            <person name="Paten B."/>
            <person name="Wilson R."/>
            <person name="Chao H."/>
            <person name="Schneider V."/>
            <person name="Ventura M."/>
            <person name="Kronenberg Z."/>
            <person name="Murali S."/>
            <person name="Gordon D."/>
            <person name="Cantsilieris S."/>
            <person name="Munson K."/>
            <person name="Nelson B."/>
            <person name="Raja A."/>
            <person name="Underwood J."/>
            <person name="Diekhans M."/>
            <person name="Fiddes I."/>
            <person name="Haussler D."/>
            <person name="Eichler E."/>
        </authorList>
    </citation>
    <scope>NUCLEOTIDE SEQUENCE [LARGE SCALE GENOMIC DNA]</scope>
    <source>
        <strain evidence="8">Yerkes chimp pedigree #C0471</strain>
    </source>
</reference>
<keyword evidence="4" id="KW-0802">TPR repeat</keyword>
<dbReference type="SMR" id="A0A2J8J2Y2"/>
<evidence type="ECO:0000313" key="8">
    <source>
        <dbReference type="EMBL" id="PNI17128.1"/>
    </source>
</evidence>
<evidence type="ECO:0000256" key="3">
    <source>
        <dbReference type="ARBA" id="ARBA00022737"/>
    </source>
</evidence>
<dbReference type="PANTHER" id="PTHR45831">
    <property type="entry name" value="LD24721P"/>
    <property type="match status" value="1"/>
</dbReference>
<comment type="similarity">
    <text evidence="1">Belongs to the SGT family.</text>
</comment>
<organism evidence="8 9">
    <name type="scientific">Pan troglodytes</name>
    <name type="common">Chimpanzee</name>
    <dbReference type="NCBI Taxonomy" id="9598"/>
    <lineage>
        <taxon>Eukaryota</taxon>
        <taxon>Metazoa</taxon>
        <taxon>Chordata</taxon>
        <taxon>Craniata</taxon>
        <taxon>Vertebrata</taxon>
        <taxon>Euteleostomi</taxon>
        <taxon>Mammalia</taxon>
        <taxon>Eutheria</taxon>
        <taxon>Euarchontoglires</taxon>
        <taxon>Primates</taxon>
        <taxon>Haplorrhini</taxon>
        <taxon>Catarrhini</taxon>
        <taxon>Hominidae</taxon>
        <taxon>Pan</taxon>
    </lineage>
</organism>
<feature type="non-terminal residue" evidence="8">
    <location>
        <position position="68"/>
    </location>
</feature>
<dbReference type="FunFam" id="1.20.5.420:FF:000002">
    <property type="entry name" value="Small glutamine-rich tetratricopeptide repeat-containing protein alpha"/>
    <property type="match status" value="1"/>
</dbReference>
<evidence type="ECO:0000313" key="9">
    <source>
        <dbReference type="Proteomes" id="UP000236370"/>
    </source>
</evidence>
<name>A0A2J8J2Y2_PANTR</name>
<evidence type="ECO:0000256" key="6">
    <source>
        <dbReference type="ARBA" id="ARBA00023186"/>
    </source>
</evidence>
<dbReference type="Proteomes" id="UP000236370">
    <property type="component" value="Unassembled WGS sequence"/>
</dbReference>
<evidence type="ECO:0000256" key="2">
    <source>
        <dbReference type="ARBA" id="ARBA00022553"/>
    </source>
</evidence>
<dbReference type="GO" id="GO:0042802">
    <property type="term" value="F:identical protein binding"/>
    <property type="evidence" value="ECO:0007669"/>
    <property type="project" value="UniProtKB-ARBA"/>
</dbReference>
<keyword evidence="5" id="KW-0007">Acetylation</keyword>
<dbReference type="InterPro" id="IPR032374">
    <property type="entry name" value="SGTA_dimer"/>
</dbReference>
<evidence type="ECO:0000259" key="7">
    <source>
        <dbReference type="Pfam" id="PF16546"/>
    </source>
</evidence>
<proteinExistence type="inferred from homology"/>
<gene>
    <name evidence="8" type="ORF">CK820_G0051211</name>
</gene>
<keyword evidence="2" id="KW-0597">Phosphoprotein</keyword>
<dbReference type="Gene3D" id="1.20.5.420">
    <property type="entry name" value="Immunoglobulin FC, subunit C"/>
    <property type="match status" value="1"/>
</dbReference>
<dbReference type="EMBL" id="NBAG03000531">
    <property type="protein sequence ID" value="PNI17128.1"/>
    <property type="molecule type" value="Genomic_DNA"/>
</dbReference>
<dbReference type="PANTHER" id="PTHR45831:SF3">
    <property type="entry name" value="SMALL GLUTAMINE-RICH TETRATRICOPEPTIDE REPEAT-CONTAINING PROTEIN ALPHA"/>
    <property type="match status" value="1"/>
</dbReference>
<feature type="domain" description="SGTA homodimerisation" evidence="7">
    <location>
        <begin position="3"/>
        <end position="63"/>
    </location>
</feature>
<evidence type="ECO:0000256" key="5">
    <source>
        <dbReference type="ARBA" id="ARBA00022990"/>
    </source>
</evidence>
<evidence type="ECO:0000256" key="4">
    <source>
        <dbReference type="ARBA" id="ARBA00022803"/>
    </source>
</evidence>
<dbReference type="Pfam" id="PF16546">
    <property type="entry name" value="SGTA_dimer"/>
    <property type="match status" value="1"/>
</dbReference>
<comment type="caution">
    <text evidence="8">The sequence shown here is derived from an EMBL/GenBank/DDBJ whole genome shotgun (WGS) entry which is preliminary data.</text>
</comment>
<sequence length="68" mass="7388">MDNKKRLAYAIIQFLHDQLRHGGLSSDAQESLEVAIQCLETAFGVTVEDSDLALPQTLPEIFEAAATG</sequence>
<keyword evidence="3" id="KW-0677">Repeat</keyword>
<dbReference type="AlphaFoldDB" id="A0A2J8J2Y2"/>
<evidence type="ECO:0000256" key="1">
    <source>
        <dbReference type="ARBA" id="ARBA00008175"/>
    </source>
</evidence>
<accession>A0A2J8J2Y2</accession>